<keyword evidence="4 6" id="KW-1133">Transmembrane helix</keyword>
<dbReference type="PANTHER" id="PTHR32322">
    <property type="entry name" value="INNER MEMBRANE TRANSPORTER"/>
    <property type="match status" value="1"/>
</dbReference>
<dbReference type="GO" id="GO:0016020">
    <property type="term" value="C:membrane"/>
    <property type="evidence" value="ECO:0007669"/>
    <property type="project" value="UniProtKB-SubCell"/>
</dbReference>
<dbReference type="eggNOG" id="COG0697">
    <property type="taxonomic scope" value="Bacteria"/>
</dbReference>
<evidence type="ECO:0000256" key="4">
    <source>
        <dbReference type="ARBA" id="ARBA00022989"/>
    </source>
</evidence>
<feature type="domain" description="EamA" evidence="7">
    <location>
        <begin position="8"/>
        <end position="135"/>
    </location>
</feature>
<reference evidence="8 9" key="1">
    <citation type="journal article" date="2012" name="Int. J. Syst. Evol. Microbiol.">
        <title>Vibrio caribbeanicus sp. nov., isolated from the marine sponge Scleritoderma cyanea.</title>
        <authorList>
            <person name="Hoffmann M."/>
            <person name="Monday S.R."/>
            <person name="Allard M.W."/>
            <person name="Strain E.A."/>
            <person name="Whittaker P."/>
            <person name="Naum M."/>
            <person name="McCarthy P.J."/>
            <person name="Lopez J.V."/>
            <person name="Fischer M."/>
            <person name="Brown E.W."/>
        </authorList>
    </citation>
    <scope>NUCLEOTIDE SEQUENCE [LARGE SCALE GENOMIC DNA]</scope>
    <source>
        <strain evidence="8 9">ATCC BAA-2122</strain>
    </source>
</reference>
<comment type="subcellular location">
    <subcellularLocation>
        <location evidence="1">Membrane</location>
        <topology evidence="1">Multi-pass membrane protein</topology>
    </subcellularLocation>
</comment>
<evidence type="ECO:0000256" key="6">
    <source>
        <dbReference type="SAM" id="Phobius"/>
    </source>
</evidence>
<dbReference type="Pfam" id="PF00892">
    <property type="entry name" value="EamA"/>
    <property type="match status" value="2"/>
</dbReference>
<evidence type="ECO:0000259" key="7">
    <source>
        <dbReference type="Pfam" id="PF00892"/>
    </source>
</evidence>
<dbReference type="SUPFAM" id="SSF103481">
    <property type="entry name" value="Multidrug resistance efflux transporter EmrE"/>
    <property type="match status" value="2"/>
</dbReference>
<gene>
    <name evidence="8" type="ORF">VIBC2010_07484</name>
</gene>
<dbReference type="InterPro" id="IPR050638">
    <property type="entry name" value="AA-Vitamin_Transporters"/>
</dbReference>
<dbReference type="InterPro" id="IPR037185">
    <property type="entry name" value="EmrE-like"/>
</dbReference>
<feature type="transmembrane region" description="Helical" evidence="6">
    <location>
        <begin position="210"/>
        <end position="233"/>
    </location>
</feature>
<sequence length="305" mass="32889">MAIRIIPFIFVLLWASGFIGARFGLAYAEPATLLLIRMVATTLVFTLCLLLVQRNTPDVKQILHSCVVGILIHGCYLGGTFMAISMNMPAGLASLLVGLQPILTALVLVGCNKKKLQPTQWVGLLIGLVGIAFVLSGDLAWGSSGSKLIAVAMSLVALCGITFGTLYQKHFCQGTDILWSTLIQYIAASVFFAPYALLFETMSVQWDVKLLMVLAWLVFGLSCCAVLLLLYMVKHGAAESVASIFYLVPPVTAIQAWILFDEHLDWSAVFGFILAALAICLVTLTKPSQNAGLSVNELPSDKTTV</sequence>
<feature type="transmembrane region" description="Helical" evidence="6">
    <location>
        <begin position="7"/>
        <end position="28"/>
    </location>
</feature>
<dbReference type="EMBL" id="AEIU01000069">
    <property type="protein sequence ID" value="EFP96793.1"/>
    <property type="molecule type" value="Genomic_DNA"/>
</dbReference>
<feature type="domain" description="EamA" evidence="7">
    <location>
        <begin position="151"/>
        <end position="283"/>
    </location>
</feature>
<comment type="similarity">
    <text evidence="2">Belongs to the EamA transporter family.</text>
</comment>
<feature type="transmembrane region" description="Helical" evidence="6">
    <location>
        <begin position="148"/>
        <end position="167"/>
    </location>
</feature>
<feature type="transmembrane region" description="Helical" evidence="6">
    <location>
        <begin position="34"/>
        <end position="52"/>
    </location>
</feature>
<evidence type="ECO:0000256" key="3">
    <source>
        <dbReference type="ARBA" id="ARBA00022692"/>
    </source>
</evidence>
<evidence type="ECO:0000256" key="2">
    <source>
        <dbReference type="ARBA" id="ARBA00007362"/>
    </source>
</evidence>
<feature type="transmembrane region" description="Helical" evidence="6">
    <location>
        <begin position="64"/>
        <end position="84"/>
    </location>
</feature>
<dbReference type="OrthoDB" id="9809509at2"/>
<name>E3BJM4_9VIBR</name>
<evidence type="ECO:0000256" key="1">
    <source>
        <dbReference type="ARBA" id="ARBA00004141"/>
    </source>
</evidence>
<feature type="transmembrane region" description="Helical" evidence="6">
    <location>
        <begin position="266"/>
        <end position="284"/>
    </location>
</feature>
<dbReference type="Proteomes" id="UP000002943">
    <property type="component" value="Unassembled WGS sequence"/>
</dbReference>
<dbReference type="RefSeq" id="WP_009601227.1">
    <property type="nucleotide sequence ID" value="NZ_AEIU01000069.1"/>
</dbReference>
<comment type="caution">
    <text evidence="8">The sequence shown here is derived from an EMBL/GenBank/DDBJ whole genome shotgun (WGS) entry which is preliminary data.</text>
</comment>
<accession>E3BJM4</accession>
<feature type="transmembrane region" description="Helical" evidence="6">
    <location>
        <begin position="90"/>
        <end position="109"/>
    </location>
</feature>
<evidence type="ECO:0000313" key="9">
    <source>
        <dbReference type="Proteomes" id="UP000002943"/>
    </source>
</evidence>
<feature type="transmembrane region" description="Helical" evidence="6">
    <location>
        <begin position="121"/>
        <end position="142"/>
    </location>
</feature>
<keyword evidence="9" id="KW-1185">Reference proteome</keyword>
<feature type="transmembrane region" description="Helical" evidence="6">
    <location>
        <begin position="240"/>
        <end position="260"/>
    </location>
</feature>
<organism evidence="8 9">
    <name type="scientific">Vibrio caribbeanicus ATCC BAA-2122</name>
    <dbReference type="NCBI Taxonomy" id="796620"/>
    <lineage>
        <taxon>Bacteria</taxon>
        <taxon>Pseudomonadati</taxon>
        <taxon>Pseudomonadota</taxon>
        <taxon>Gammaproteobacteria</taxon>
        <taxon>Vibrionales</taxon>
        <taxon>Vibrionaceae</taxon>
        <taxon>Vibrio</taxon>
    </lineage>
</organism>
<keyword evidence="3 6" id="KW-0812">Transmembrane</keyword>
<dbReference type="InterPro" id="IPR000620">
    <property type="entry name" value="EamA_dom"/>
</dbReference>
<dbReference type="PANTHER" id="PTHR32322:SF2">
    <property type="entry name" value="EAMA DOMAIN-CONTAINING PROTEIN"/>
    <property type="match status" value="1"/>
</dbReference>
<dbReference type="STRING" id="796620.VIBC2010_07484"/>
<protein>
    <recommendedName>
        <fullName evidence="7">EamA domain-containing protein</fullName>
    </recommendedName>
</protein>
<evidence type="ECO:0000256" key="5">
    <source>
        <dbReference type="ARBA" id="ARBA00023136"/>
    </source>
</evidence>
<dbReference type="AlphaFoldDB" id="E3BJM4"/>
<proteinExistence type="inferred from homology"/>
<keyword evidence="5 6" id="KW-0472">Membrane</keyword>
<evidence type="ECO:0000313" key="8">
    <source>
        <dbReference type="EMBL" id="EFP96793.1"/>
    </source>
</evidence>
<feature type="transmembrane region" description="Helical" evidence="6">
    <location>
        <begin position="179"/>
        <end position="198"/>
    </location>
</feature>